<dbReference type="Gene3D" id="2.60.40.10">
    <property type="entry name" value="Immunoglobulins"/>
    <property type="match status" value="7"/>
</dbReference>
<dbReference type="Pfam" id="PF00047">
    <property type="entry name" value="ig"/>
    <property type="match status" value="1"/>
</dbReference>
<proteinExistence type="predicted"/>
<dbReference type="SMART" id="SM00409">
    <property type="entry name" value="IG"/>
    <property type="match status" value="6"/>
</dbReference>
<dbReference type="Pfam" id="PF07679">
    <property type="entry name" value="I-set"/>
    <property type="match status" value="2"/>
</dbReference>
<dbReference type="PANTHER" id="PTHR13817">
    <property type="entry name" value="TITIN"/>
    <property type="match status" value="1"/>
</dbReference>
<keyword evidence="5" id="KW-1185">Reference proteome</keyword>
<feature type="domain" description="Ig-like" evidence="3">
    <location>
        <begin position="254"/>
        <end position="345"/>
    </location>
</feature>
<dbReference type="InterPro" id="IPR013098">
    <property type="entry name" value="Ig_I-set"/>
</dbReference>
<dbReference type="Pfam" id="PF13927">
    <property type="entry name" value="Ig_3"/>
    <property type="match status" value="4"/>
</dbReference>
<feature type="domain" description="Ig-like" evidence="3">
    <location>
        <begin position="563"/>
        <end position="638"/>
    </location>
</feature>
<dbReference type="FunFam" id="2.60.40.10:FF:000107">
    <property type="entry name" value="Myosin, light chain kinase a"/>
    <property type="match status" value="1"/>
</dbReference>
<dbReference type="SMART" id="SM00408">
    <property type="entry name" value="IGc2"/>
    <property type="match status" value="6"/>
</dbReference>
<feature type="domain" description="Ig-like" evidence="3">
    <location>
        <begin position="468"/>
        <end position="558"/>
    </location>
</feature>
<name>A0A3P6VD25_DIBLA</name>
<dbReference type="PANTHER" id="PTHR13817:SF166">
    <property type="entry name" value="NEURONAL IGCAM-RELATED"/>
    <property type="match status" value="1"/>
</dbReference>
<organism evidence="4 5">
    <name type="scientific">Dibothriocephalus latus</name>
    <name type="common">Fish tapeworm</name>
    <name type="synonym">Diphyllobothrium latum</name>
    <dbReference type="NCBI Taxonomy" id="60516"/>
    <lineage>
        <taxon>Eukaryota</taxon>
        <taxon>Metazoa</taxon>
        <taxon>Spiralia</taxon>
        <taxon>Lophotrochozoa</taxon>
        <taxon>Platyhelminthes</taxon>
        <taxon>Cestoda</taxon>
        <taxon>Eucestoda</taxon>
        <taxon>Diphyllobothriidea</taxon>
        <taxon>Diphyllobothriidae</taxon>
        <taxon>Dibothriocephalus</taxon>
    </lineage>
</organism>
<keyword evidence="2" id="KW-0393">Immunoglobulin domain</keyword>
<evidence type="ECO:0000256" key="1">
    <source>
        <dbReference type="ARBA" id="ARBA00022737"/>
    </source>
</evidence>
<dbReference type="CDD" id="cd00096">
    <property type="entry name" value="Ig"/>
    <property type="match status" value="1"/>
</dbReference>
<dbReference type="OrthoDB" id="5985519at2759"/>
<dbReference type="InterPro" id="IPR013783">
    <property type="entry name" value="Ig-like_fold"/>
</dbReference>
<dbReference type="SUPFAM" id="SSF48726">
    <property type="entry name" value="Immunoglobulin"/>
    <property type="match status" value="7"/>
</dbReference>
<protein>
    <recommendedName>
        <fullName evidence="3">Ig-like domain-containing protein</fullName>
    </recommendedName>
</protein>
<dbReference type="InterPro" id="IPR050964">
    <property type="entry name" value="Striated_Muscle_Regulatory"/>
</dbReference>
<dbReference type="InterPro" id="IPR007110">
    <property type="entry name" value="Ig-like_dom"/>
</dbReference>
<dbReference type="InterPro" id="IPR003599">
    <property type="entry name" value="Ig_sub"/>
</dbReference>
<dbReference type="Proteomes" id="UP000281553">
    <property type="component" value="Unassembled WGS sequence"/>
</dbReference>
<feature type="domain" description="Ig-like" evidence="3">
    <location>
        <begin position="29"/>
        <end position="130"/>
    </location>
</feature>
<dbReference type="AlphaFoldDB" id="A0A3P6VD25"/>
<dbReference type="InterPro" id="IPR013151">
    <property type="entry name" value="Immunoglobulin_dom"/>
</dbReference>
<feature type="domain" description="Ig-like" evidence="3">
    <location>
        <begin position="162"/>
        <end position="249"/>
    </location>
</feature>
<gene>
    <name evidence="4" type="ORF">DILT_LOCUS4099</name>
</gene>
<sequence>MVRADSVTDELPPEGQRRDEVAVVILPPPPTVFIPRNASVEPGGMVRLTCSVFTQASEVEINWYRGHDVRFKVKDGRRHQIRTAPGEATPAGRTFTSTLTIAEAQDIDVGKYICEAEHKGGVSSADGFVIIHATDAGRYSCHAANSAGEEIAIMNAKFVARPEIVRVESQREMPQEGESQVLRCLATGQPPPTIKWEFNGSPVSQSANIRVNETTGELMIMQVKRTMTGKWTCVAENVAGTTRSSISLDVGYKPKMDVGSMHDRVLGEFAADLLIPCYVEGQPVPQIKWYKMVGSTQVPVSYGDRYTLDPDNSLHIRNVDMEDGTTFICEASNTYGRDQHHVTVELGGIKAPTISFTDPRQVILEGSAEKVLTCYVLDAKPPATVTWLKDSQEIDLSSPRYSVVDNNLIIRDIKGSGSSVDSSVVISNDGQTLTVYAVTEETSGVFTCSAINPHAVESKDFQVVVKTPPFIEKEGFGDIEIAQNEATVLTCLVSQGFPQPEVRWFKNGQPVVPVPGRITMMGGGNSLEIRGESEEDTGSYECRAENEAGSDSRFYQVTVLVPPTFTSTHAQRRLLVRTGDRVDISCGMTGYPEPTISWTWNGRPLEGKLTDLGIATRLSSDRMTSYLTINNMQEDLQGNKHASHTSIIGLFVPHYLTGDDSPETLDMFTGDPDVTPVCDIHGPLIQRADLIRSASDASKMPQEVAVWVEFISGYTCVGQNRGGQTSSDYEVILLREPKIVDFSERAVVFLNNTITLTCGAEGNPKPKITWLFMGQRLSPDETPGYR</sequence>
<evidence type="ECO:0000259" key="3">
    <source>
        <dbReference type="PROSITE" id="PS50835"/>
    </source>
</evidence>
<dbReference type="EMBL" id="UYRU01044841">
    <property type="protein sequence ID" value="VDK87884.1"/>
    <property type="molecule type" value="Genomic_DNA"/>
</dbReference>
<accession>A0A3P6VD25</accession>
<feature type="domain" description="Ig-like" evidence="3">
    <location>
        <begin position="352"/>
        <end position="464"/>
    </location>
</feature>
<dbReference type="InterPro" id="IPR003598">
    <property type="entry name" value="Ig_sub2"/>
</dbReference>
<dbReference type="InterPro" id="IPR036179">
    <property type="entry name" value="Ig-like_dom_sf"/>
</dbReference>
<evidence type="ECO:0000313" key="5">
    <source>
        <dbReference type="Proteomes" id="UP000281553"/>
    </source>
</evidence>
<reference evidence="4 5" key="1">
    <citation type="submission" date="2018-11" db="EMBL/GenBank/DDBJ databases">
        <authorList>
            <consortium name="Pathogen Informatics"/>
        </authorList>
    </citation>
    <scope>NUCLEOTIDE SEQUENCE [LARGE SCALE GENOMIC DNA]</scope>
</reference>
<keyword evidence="1" id="KW-0677">Repeat</keyword>
<feature type="domain" description="Ig-like" evidence="3">
    <location>
        <begin position="737"/>
        <end position="786"/>
    </location>
</feature>
<evidence type="ECO:0000313" key="4">
    <source>
        <dbReference type="EMBL" id="VDK87884.1"/>
    </source>
</evidence>
<dbReference type="PROSITE" id="PS50835">
    <property type="entry name" value="IG_LIKE"/>
    <property type="match status" value="7"/>
</dbReference>
<evidence type="ECO:0000256" key="2">
    <source>
        <dbReference type="ARBA" id="ARBA00023319"/>
    </source>
</evidence>